<proteinExistence type="predicted"/>
<name>A0ABT9II64_9ACTN</name>
<dbReference type="Pfam" id="PF12680">
    <property type="entry name" value="SnoaL_2"/>
    <property type="match status" value="1"/>
</dbReference>
<dbReference type="SUPFAM" id="SSF54427">
    <property type="entry name" value="NTF2-like"/>
    <property type="match status" value="1"/>
</dbReference>
<accession>A0ABT9II64</accession>
<keyword evidence="3" id="KW-1185">Reference proteome</keyword>
<dbReference type="InterPro" id="IPR037401">
    <property type="entry name" value="SnoaL-like"/>
</dbReference>
<protein>
    <submittedName>
        <fullName evidence="2">Nuclear transport factor 2 family protein</fullName>
    </submittedName>
</protein>
<dbReference type="Gene3D" id="3.10.450.50">
    <property type="match status" value="1"/>
</dbReference>
<dbReference type="EMBL" id="JASNFN010000041">
    <property type="protein sequence ID" value="MDP5185265.1"/>
    <property type="molecule type" value="Genomic_DNA"/>
</dbReference>
<reference evidence="3" key="1">
    <citation type="submission" date="2023-05" db="EMBL/GenBank/DDBJ databases">
        <title>Draft genome of Pseudofrankia sp. BMG5.37.</title>
        <authorList>
            <person name="Gtari M."/>
            <person name="Ghodhbane F."/>
            <person name="Sbissi I."/>
        </authorList>
    </citation>
    <scope>NUCLEOTIDE SEQUENCE [LARGE SCALE GENOMIC DNA]</scope>
    <source>
        <strain evidence="3">BMG 814</strain>
    </source>
</reference>
<evidence type="ECO:0000313" key="2">
    <source>
        <dbReference type="EMBL" id="MDP5185265.1"/>
    </source>
</evidence>
<evidence type="ECO:0000259" key="1">
    <source>
        <dbReference type="Pfam" id="PF12680"/>
    </source>
</evidence>
<organism evidence="2 3">
    <name type="scientific">Blastococcus carthaginiensis</name>
    <dbReference type="NCBI Taxonomy" id="3050034"/>
    <lineage>
        <taxon>Bacteria</taxon>
        <taxon>Bacillati</taxon>
        <taxon>Actinomycetota</taxon>
        <taxon>Actinomycetes</taxon>
        <taxon>Geodermatophilales</taxon>
        <taxon>Geodermatophilaceae</taxon>
        <taxon>Blastococcus</taxon>
    </lineage>
</organism>
<dbReference type="Proteomes" id="UP001233673">
    <property type="component" value="Unassembled WGS sequence"/>
</dbReference>
<feature type="domain" description="SnoaL-like" evidence="1">
    <location>
        <begin position="8"/>
        <end position="100"/>
    </location>
</feature>
<dbReference type="InterPro" id="IPR032710">
    <property type="entry name" value="NTF2-like_dom_sf"/>
</dbReference>
<evidence type="ECO:0000313" key="3">
    <source>
        <dbReference type="Proteomes" id="UP001233673"/>
    </source>
</evidence>
<gene>
    <name evidence="2" type="ORF">QOZ88_21745</name>
</gene>
<dbReference type="RefSeq" id="WP_306001782.1">
    <property type="nucleotide sequence ID" value="NZ_JASNFN010000041.1"/>
</dbReference>
<comment type="caution">
    <text evidence="2">The sequence shown here is derived from an EMBL/GenBank/DDBJ whole genome shotgun (WGS) entry which is preliminary data.</text>
</comment>
<sequence>MPTDPYAAFRAAVESRDVDAAVRLFADDCVFLSPIVHEPYRGTGPLRAILTGVMSLFEDFRYTASYAGDGGHVLAFDTRVGDRALQGVDILRSRDGVLTELTVMVRPYSAATALRERMAALLA</sequence>